<reference evidence="2 3" key="1">
    <citation type="submission" date="2020-10" db="EMBL/GenBank/DDBJ databases">
        <title>Plant Genome Project.</title>
        <authorList>
            <person name="Zhang R.-G."/>
        </authorList>
    </citation>
    <scope>NUCLEOTIDE SEQUENCE [LARGE SCALE GENOMIC DNA]</scope>
    <source>
        <strain evidence="2">FAFU-HL-1</strain>
        <tissue evidence="2">Leaf</tissue>
    </source>
</reference>
<evidence type="ECO:0000313" key="2">
    <source>
        <dbReference type="EMBL" id="KAF9660931.1"/>
    </source>
</evidence>
<dbReference type="Proteomes" id="UP000657918">
    <property type="component" value="Unassembled WGS sequence"/>
</dbReference>
<feature type="compositionally biased region" description="Polar residues" evidence="1">
    <location>
        <begin position="153"/>
        <end position="189"/>
    </location>
</feature>
<feature type="compositionally biased region" description="Polar residues" evidence="1">
    <location>
        <begin position="197"/>
        <end position="211"/>
    </location>
</feature>
<gene>
    <name evidence="2" type="ORF">SADUNF_Sadunf19G0015000</name>
</gene>
<comment type="caution">
    <text evidence="2">The sequence shown here is derived from an EMBL/GenBank/DDBJ whole genome shotgun (WGS) entry which is preliminary data.</text>
</comment>
<name>A0A835J0M3_9ROSI</name>
<proteinExistence type="predicted"/>
<sequence>MKCSNPATIKSRYAAIQEIMKCSNPGDNEVQLCSNPGNENSNKSTGTNGMQQINKQFKSNEINSIQFNKPTALFEERETGQAVMKGKRKGDLYAIAKNIKTEQKSYKAAKHPQVISIFDSWLPHANISSPSGTKTNSATIQCQNLLLPTNISIPQTFSSFPDPSRTQQQRPTINTPTSSQSNTANVTDNTENEIDSSSETLQQHPALTSLESSEENVIGNTRNEIGHTINSIRTSQPQRTHKTTQATPPLNIPETSNEIHLTTISSDTSLSQGQEPFGIAQENPSLPIPGTPESYLNNLDPSTSLPPTAITHSMLTRSRQGIAKPNPKRFTVSYSHAL</sequence>
<protein>
    <submittedName>
        <fullName evidence="2">Uncharacterized protein</fullName>
    </submittedName>
</protein>
<organism evidence="2 3">
    <name type="scientific">Salix dunnii</name>
    <dbReference type="NCBI Taxonomy" id="1413687"/>
    <lineage>
        <taxon>Eukaryota</taxon>
        <taxon>Viridiplantae</taxon>
        <taxon>Streptophyta</taxon>
        <taxon>Embryophyta</taxon>
        <taxon>Tracheophyta</taxon>
        <taxon>Spermatophyta</taxon>
        <taxon>Magnoliopsida</taxon>
        <taxon>eudicotyledons</taxon>
        <taxon>Gunneridae</taxon>
        <taxon>Pentapetalae</taxon>
        <taxon>rosids</taxon>
        <taxon>fabids</taxon>
        <taxon>Malpighiales</taxon>
        <taxon>Salicaceae</taxon>
        <taxon>Saliceae</taxon>
        <taxon>Salix</taxon>
    </lineage>
</organism>
<dbReference type="EMBL" id="JADGMS010000019">
    <property type="protein sequence ID" value="KAF9660931.1"/>
    <property type="molecule type" value="Genomic_DNA"/>
</dbReference>
<feature type="region of interest" description="Disordered" evidence="1">
    <location>
        <begin position="153"/>
        <end position="250"/>
    </location>
</feature>
<evidence type="ECO:0000256" key="1">
    <source>
        <dbReference type="SAM" id="MobiDB-lite"/>
    </source>
</evidence>
<accession>A0A835J0M3</accession>
<feature type="compositionally biased region" description="Polar residues" evidence="1">
    <location>
        <begin position="218"/>
        <end position="250"/>
    </location>
</feature>
<evidence type="ECO:0000313" key="3">
    <source>
        <dbReference type="Proteomes" id="UP000657918"/>
    </source>
</evidence>
<keyword evidence="3" id="KW-1185">Reference proteome</keyword>
<dbReference type="AlphaFoldDB" id="A0A835J0M3"/>